<reference evidence="2" key="1">
    <citation type="submission" date="2020-02" db="EMBL/GenBank/DDBJ databases">
        <authorList>
            <person name="Scholz U."/>
            <person name="Mascher M."/>
            <person name="Fiebig A."/>
        </authorList>
    </citation>
    <scope>NUCLEOTIDE SEQUENCE</scope>
</reference>
<dbReference type="Proteomes" id="UP000663760">
    <property type="component" value="Chromosome 4"/>
</dbReference>
<protein>
    <submittedName>
        <fullName evidence="2">Uncharacterized protein</fullName>
    </submittedName>
</protein>
<feature type="region of interest" description="Disordered" evidence="1">
    <location>
        <begin position="1"/>
        <end position="68"/>
    </location>
</feature>
<evidence type="ECO:0000313" key="2">
    <source>
        <dbReference type="EMBL" id="CAA7395452.1"/>
    </source>
</evidence>
<name>A0A7I8KD72_SPIIN</name>
<sequence length="78" mass="8521">MAEWSERKPEGGNLQARRDSPPLDLRSFLRHQDAAGGRGGGAGPSRGGAKESRPFETQPWSPGARNERQLLGFHVHGF</sequence>
<proteinExistence type="predicted"/>
<evidence type="ECO:0000256" key="1">
    <source>
        <dbReference type="SAM" id="MobiDB-lite"/>
    </source>
</evidence>
<dbReference type="AlphaFoldDB" id="A0A7I8KD72"/>
<dbReference type="EMBL" id="LR746267">
    <property type="protein sequence ID" value="CAA7395452.1"/>
    <property type="molecule type" value="Genomic_DNA"/>
</dbReference>
<accession>A0A7I8KD72</accession>
<keyword evidence="3" id="KW-1185">Reference proteome</keyword>
<organism evidence="2 3">
    <name type="scientific">Spirodela intermedia</name>
    <name type="common">Intermediate duckweed</name>
    <dbReference type="NCBI Taxonomy" id="51605"/>
    <lineage>
        <taxon>Eukaryota</taxon>
        <taxon>Viridiplantae</taxon>
        <taxon>Streptophyta</taxon>
        <taxon>Embryophyta</taxon>
        <taxon>Tracheophyta</taxon>
        <taxon>Spermatophyta</taxon>
        <taxon>Magnoliopsida</taxon>
        <taxon>Liliopsida</taxon>
        <taxon>Araceae</taxon>
        <taxon>Lemnoideae</taxon>
        <taxon>Spirodela</taxon>
    </lineage>
</organism>
<evidence type="ECO:0000313" key="3">
    <source>
        <dbReference type="Proteomes" id="UP000663760"/>
    </source>
</evidence>
<feature type="compositionally biased region" description="Gly residues" evidence="1">
    <location>
        <begin position="36"/>
        <end position="46"/>
    </location>
</feature>
<gene>
    <name evidence="2" type="ORF">SI8410_04006113</name>
</gene>
<feature type="compositionally biased region" description="Basic and acidic residues" evidence="1">
    <location>
        <begin position="1"/>
        <end position="21"/>
    </location>
</feature>